<evidence type="ECO:0000313" key="1">
    <source>
        <dbReference type="EMBL" id="KUK45212.1"/>
    </source>
</evidence>
<protein>
    <submittedName>
        <fullName evidence="1">Uncharacterized protein</fullName>
    </submittedName>
</protein>
<gene>
    <name evidence="1" type="ORF">XD72_0461</name>
    <name evidence="2" type="ORF">XE07_0347</name>
</gene>
<organism evidence="1 4">
    <name type="scientific">Methanothrix harundinacea</name>
    <dbReference type="NCBI Taxonomy" id="301375"/>
    <lineage>
        <taxon>Archaea</taxon>
        <taxon>Methanobacteriati</taxon>
        <taxon>Methanobacteriota</taxon>
        <taxon>Stenosarchaea group</taxon>
        <taxon>Methanomicrobia</taxon>
        <taxon>Methanotrichales</taxon>
        <taxon>Methanotrichaceae</taxon>
        <taxon>Methanothrix</taxon>
    </lineage>
</organism>
<dbReference type="Proteomes" id="UP000053961">
    <property type="component" value="Unassembled WGS sequence"/>
</dbReference>
<dbReference type="EMBL" id="LGFT01000007">
    <property type="protein sequence ID" value="KUK45212.1"/>
    <property type="molecule type" value="Genomic_DNA"/>
</dbReference>
<proteinExistence type="predicted"/>
<evidence type="ECO:0000313" key="3">
    <source>
        <dbReference type="Proteomes" id="UP000053961"/>
    </source>
</evidence>
<comment type="caution">
    <text evidence="1">The sequence shown here is derived from an EMBL/GenBank/DDBJ whole genome shotgun (WGS) entry which is preliminary data.</text>
</comment>
<dbReference type="EMBL" id="LGHB01000002">
    <property type="protein sequence ID" value="KUK97517.1"/>
    <property type="molecule type" value="Genomic_DNA"/>
</dbReference>
<evidence type="ECO:0000313" key="4">
    <source>
        <dbReference type="Proteomes" id="UP000057043"/>
    </source>
</evidence>
<reference evidence="2" key="1">
    <citation type="journal article" date="2015" name="MBio">
        <title>Genome-resolved metagenomic analysis reveals roles for candidate phyla and other microbial community members in biogeochemical transformations in oil reservoirs.</title>
        <authorList>
            <person name="Hu P."/>
            <person name="Tom L."/>
            <person name="Singh A."/>
            <person name="Thomas B.C."/>
            <person name="Baker B.J."/>
            <person name="Piceno Y.M."/>
            <person name="Andersen G.L."/>
            <person name="Banfield J.F."/>
        </authorList>
    </citation>
    <scope>NUCLEOTIDE SEQUENCE [LARGE SCALE GENOMIC DNA]</scope>
    <source>
        <strain evidence="2">56_747</strain>
    </source>
</reference>
<accession>A0A101FVS6</accession>
<evidence type="ECO:0000313" key="2">
    <source>
        <dbReference type="EMBL" id="KUK97517.1"/>
    </source>
</evidence>
<dbReference type="PATRIC" id="fig|301375.6.peg.1915"/>
<sequence>MTNFKSALLCLAVLTSFVFVAQAADGDWLGGSMAIADVHHTSEYISKVGSASENDATVEKTEGGIATIPNETDNREVYSIGGTGAAAEPPDMETTEPSDFSGRWSFAMAESTMRSLDLALYQKGDLIFGKGVIGPSDGTGTASASSEDRGIESMIDWLNQPASALGSASQAAASGTVTGDEMKLDLVSMDTITLYRLDLSLTGDLAQGSYSAYGSDGSTWNGTVTGSRKS</sequence>
<reference evidence="3 4" key="2">
    <citation type="journal article" date="2015" name="MBio">
        <title>Genome-Resolved Metagenomic Analysis Reveals Roles for Candidate Phyla and Other Microbial Community Members in Biogeochemical Transformations in Oil Reservoirs.</title>
        <authorList>
            <person name="Hu P."/>
            <person name="Tom L."/>
            <person name="Singh A."/>
            <person name="Thomas B.C."/>
            <person name="Baker B.J."/>
            <person name="Piceno Y.M."/>
            <person name="Andersen G.L."/>
            <person name="Banfield J.F."/>
        </authorList>
    </citation>
    <scope>NUCLEOTIDE SEQUENCE [LARGE SCALE GENOMIC DNA]</scope>
    <source>
        <strain evidence="1">57_489</strain>
    </source>
</reference>
<name>A0A101FVS6_9EURY</name>
<dbReference type="AlphaFoldDB" id="A0A101FVS6"/>
<dbReference type="Proteomes" id="UP000057043">
    <property type="component" value="Unassembled WGS sequence"/>
</dbReference>